<dbReference type="CDD" id="cd00060">
    <property type="entry name" value="FHA"/>
    <property type="match status" value="1"/>
</dbReference>
<evidence type="ECO:0000313" key="3">
    <source>
        <dbReference type="Proteomes" id="UP000278807"/>
    </source>
</evidence>
<dbReference type="Proteomes" id="UP000278807">
    <property type="component" value="Unassembled WGS sequence"/>
</dbReference>
<evidence type="ECO:0000313" key="4">
    <source>
        <dbReference type="WBParaSite" id="HNAJ_0000786201-mRNA-1"/>
    </source>
</evidence>
<feature type="domain" description="FHA" evidence="1">
    <location>
        <begin position="15"/>
        <end position="98"/>
    </location>
</feature>
<name>A0A0R3TKY0_RODNA</name>
<evidence type="ECO:0000313" key="2">
    <source>
        <dbReference type="EMBL" id="VDO03718.1"/>
    </source>
</evidence>
<reference evidence="2 3" key="2">
    <citation type="submission" date="2018-11" db="EMBL/GenBank/DDBJ databases">
        <authorList>
            <consortium name="Pathogen Informatics"/>
        </authorList>
    </citation>
    <scope>NUCLEOTIDE SEQUENCE [LARGE SCALE GENOMIC DNA]</scope>
</reference>
<reference evidence="4" key="1">
    <citation type="submission" date="2017-02" db="UniProtKB">
        <authorList>
            <consortium name="WormBaseParasite"/>
        </authorList>
    </citation>
    <scope>IDENTIFICATION</scope>
</reference>
<dbReference type="SUPFAM" id="SSF49879">
    <property type="entry name" value="SMAD/FHA domain"/>
    <property type="match status" value="1"/>
</dbReference>
<proteinExistence type="predicted"/>
<evidence type="ECO:0000259" key="1">
    <source>
        <dbReference type="PROSITE" id="PS50006"/>
    </source>
</evidence>
<dbReference type="EMBL" id="UZAE01012142">
    <property type="protein sequence ID" value="VDO03718.1"/>
    <property type="molecule type" value="Genomic_DNA"/>
</dbReference>
<accession>A0A0R3TKY0</accession>
<dbReference type="SMART" id="SM00240">
    <property type="entry name" value="FHA"/>
    <property type="match status" value="1"/>
</dbReference>
<dbReference type="InterPro" id="IPR008984">
    <property type="entry name" value="SMAD_FHA_dom_sf"/>
</dbReference>
<dbReference type="AlphaFoldDB" id="A0A0R3TKY0"/>
<dbReference type="InterPro" id="IPR000253">
    <property type="entry name" value="FHA_dom"/>
</dbReference>
<protein>
    <submittedName>
        <fullName evidence="4">FHA domain-containing protein</fullName>
    </submittedName>
</protein>
<dbReference type="Gene3D" id="2.60.200.20">
    <property type="match status" value="1"/>
</dbReference>
<dbReference type="OrthoDB" id="552194at2759"/>
<organism evidence="4">
    <name type="scientific">Rodentolepis nana</name>
    <name type="common">Dwarf tapeworm</name>
    <name type="synonym">Hymenolepis nana</name>
    <dbReference type="NCBI Taxonomy" id="102285"/>
    <lineage>
        <taxon>Eukaryota</taxon>
        <taxon>Metazoa</taxon>
        <taxon>Spiralia</taxon>
        <taxon>Lophotrochozoa</taxon>
        <taxon>Platyhelminthes</taxon>
        <taxon>Cestoda</taxon>
        <taxon>Eucestoda</taxon>
        <taxon>Cyclophyllidea</taxon>
        <taxon>Hymenolepididae</taxon>
        <taxon>Rodentolepis</taxon>
    </lineage>
</organism>
<dbReference type="Pfam" id="PF00498">
    <property type="entry name" value="FHA"/>
    <property type="match status" value="1"/>
</dbReference>
<gene>
    <name evidence="2" type="ORF">HNAJ_LOCUS7858</name>
</gene>
<dbReference type="WBParaSite" id="HNAJ_0000786201-mRNA-1">
    <property type="protein sequence ID" value="HNAJ_0000786201-mRNA-1"/>
    <property type="gene ID" value="HNAJ_0000786201"/>
</dbReference>
<sequence>MNGDTKPTQAILSLVKLGRNDEWHSKSGVPKITKLLPNKDSITIGCPSGEHQPDVCMKSISKKIKISPYHAIIQRESDSGFTIIDKSKFGTYLNYVRVKGRMRLENGDIICFGCAKGFRIRPGQEIDKKSSDLKYMVSKYLKLTVII</sequence>
<dbReference type="PROSITE" id="PS50006">
    <property type="entry name" value="FHA_DOMAIN"/>
    <property type="match status" value="1"/>
</dbReference>
<keyword evidence="3" id="KW-1185">Reference proteome</keyword>